<evidence type="ECO:0000313" key="3">
    <source>
        <dbReference type="Proteomes" id="UP000199696"/>
    </source>
</evidence>
<dbReference type="AlphaFoldDB" id="A0A1C6UE94"/>
<evidence type="ECO:0000313" key="2">
    <source>
        <dbReference type="EMBL" id="SCL52367.1"/>
    </source>
</evidence>
<dbReference type="STRING" id="227316.GA0070604_2544"/>
<dbReference type="EMBL" id="FMHY01000002">
    <property type="protein sequence ID" value="SCL52367.1"/>
    <property type="molecule type" value="Genomic_DNA"/>
</dbReference>
<proteinExistence type="predicted"/>
<dbReference type="Proteomes" id="UP000199696">
    <property type="component" value="Unassembled WGS sequence"/>
</dbReference>
<protein>
    <recommendedName>
        <fullName evidence="4">Alkaline shock response membrane anchor protein AmaP</fullName>
    </recommendedName>
</protein>
<name>A0A1C6UE94_9ACTN</name>
<keyword evidence="1" id="KW-0812">Transmembrane</keyword>
<sequence>MSNAAHRLLWTVLALLLIAAGATGSAVGLGWLPGGGSPLLGAGPVTWWRAGTPWSVLAVAAGGMLLALLGQRLLAAGLRVPGRLTGTLTHPGDGGGRTRVASEVLTGALERDLLRAPGVHRARVLLTGPVTRPDVWVEVGLDPSAGLDVARAQVDAAVRRFAATLGCRPAHLDVTAVVDETPPAGPAYRSRAARAGT</sequence>
<feature type="transmembrane region" description="Helical" evidence="1">
    <location>
        <begin position="48"/>
        <end position="69"/>
    </location>
</feature>
<keyword evidence="3" id="KW-1185">Reference proteome</keyword>
<keyword evidence="1" id="KW-0472">Membrane</keyword>
<dbReference type="OrthoDB" id="3393016at2"/>
<keyword evidence="1" id="KW-1133">Transmembrane helix</keyword>
<gene>
    <name evidence="2" type="ORF">GA0070604_2544</name>
</gene>
<evidence type="ECO:0008006" key="4">
    <source>
        <dbReference type="Google" id="ProtNLM"/>
    </source>
</evidence>
<reference evidence="3" key="1">
    <citation type="submission" date="2016-06" db="EMBL/GenBank/DDBJ databases">
        <authorList>
            <person name="Varghese N."/>
            <person name="Submissions Spin"/>
        </authorList>
    </citation>
    <scope>NUCLEOTIDE SEQUENCE [LARGE SCALE GENOMIC DNA]</scope>
    <source>
        <strain evidence="3">DSM 44814</strain>
    </source>
</reference>
<accession>A0A1C6UE94</accession>
<dbReference type="RefSeq" id="WP_091118143.1">
    <property type="nucleotide sequence ID" value="NZ_FMHY01000002.1"/>
</dbReference>
<evidence type="ECO:0000256" key="1">
    <source>
        <dbReference type="SAM" id="Phobius"/>
    </source>
</evidence>
<organism evidence="2 3">
    <name type="scientific">Micromonospora eburnea</name>
    <dbReference type="NCBI Taxonomy" id="227316"/>
    <lineage>
        <taxon>Bacteria</taxon>
        <taxon>Bacillati</taxon>
        <taxon>Actinomycetota</taxon>
        <taxon>Actinomycetes</taxon>
        <taxon>Micromonosporales</taxon>
        <taxon>Micromonosporaceae</taxon>
        <taxon>Micromonospora</taxon>
    </lineage>
</organism>